<evidence type="ECO:0000313" key="1">
    <source>
        <dbReference type="EMBL" id="ORY71875.1"/>
    </source>
</evidence>
<dbReference type="Proteomes" id="UP000193689">
    <property type="component" value="Unassembled WGS sequence"/>
</dbReference>
<dbReference type="EMBL" id="MCFJ01000001">
    <property type="protein sequence ID" value="ORY71875.1"/>
    <property type="molecule type" value="Genomic_DNA"/>
</dbReference>
<evidence type="ECO:0000313" key="2">
    <source>
        <dbReference type="Proteomes" id="UP000193689"/>
    </source>
</evidence>
<organism evidence="1 2">
    <name type="scientific">Pseudomassariella vexata</name>
    <dbReference type="NCBI Taxonomy" id="1141098"/>
    <lineage>
        <taxon>Eukaryota</taxon>
        <taxon>Fungi</taxon>
        <taxon>Dikarya</taxon>
        <taxon>Ascomycota</taxon>
        <taxon>Pezizomycotina</taxon>
        <taxon>Sordariomycetes</taxon>
        <taxon>Xylariomycetidae</taxon>
        <taxon>Amphisphaeriales</taxon>
        <taxon>Pseudomassariaceae</taxon>
        <taxon>Pseudomassariella</taxon>
    </lineage>
</organism>
<protein>
    <submittedName>
        <fullName evidence="1">Uncharacterized protein</fullName>
    </submittedName>
</protein>
<feature type="non-terminal residue" evidence="1">
    <location>
        <position position="1"/>
    </location>
</feature>
<gene>
    <name evidence="1" type="ORF">BCR38DRAFT_296450</name>
</gene>
<proteinExistence type="predicted"/>
<accession>A0A1Y2ELZ4</accession>
<dbReference type="InParanoid" id="A0A1Y2ELZ4"/>
<dbReference type="GeneID" id="63770715"/>
<dbReference type="AlphaFoldDB" id="A0A1Y2ELZ4"/>
<comment type="caution">
    <text evidence="1">The sequence shown here is derived from an EMBL/GenBank/DDBJ whole genome shotgun (WGS) entry which is preliminary data.</text>
</comment>
<sequence>SRAYYNAFQIYVIRGDLVRASLFARTSYEANVVYHGEDCPEPARTKESIEHPEAYVSFGTSERWDR</sequence>
<dbReference type="OrthoDB" id="265717at2759"/>
<keyword evidence="2" id="KW-1185">Reference proteome</keyword>
<name>A0A1Y2ELZ4_9PEZI</name>
<dbReference type="RefSeq" id="XP_040721467.1">
    <property type="nucleotide sequence ID" value="XM_040854503.1"/>
</dbReference>
<reference evidence="1 2" key="1">
    <citation type="submission" date="2016-07" db="EMBL/GenBank/DDBJ databases">
        <title>Pervasive Adenine N6-methylation of Active Genes in Fungi.</title>
        <authorList>
            <consortium name="DOE Joint Genome Institute"/>
            <person name="Mondo S.J."/>
            <person name="Dannebaum R.O."/>
            <person name="Kuo R.C."/>
            <person name="Labutti K."/>
            <person name="Haridas S."/>
            <person name="Kuo A."/>
            <person name="Salamov A."/>
            <person name="Ahrendt S.R."/>
            <person name="Lipzen A."/>
            <person name="Sullivan W."/>
            <person name="Andreopoulos W.B."/>
            <person name="Clum A."/>
            <person name="Lindquist E."/>
            <person name="Daum C."/>
            <person name="Ramamoorthy G.K."/>
            <person name="Gryganskyi A."/>
            <person name="Culley D."/>
            <person name="Magnuson J.K."/>
            <person name="James T.Y."/>
            <person name="O'Malley M.A."/>
            <person name="Stajich J.E."/>
            <person name="Spatafora J.W."/>
            <person name="Visel A."/>
            <person name="Grigoriev I.V."/>
        </authorList>
    </citation>
    <scope>NUCLEOTIDE SEQUENCE [LARGE SCALE GENOMIC DNA]</scope>
    <source>
        <strain evidence="1 2">CBS 129021</strain>
    </source>
</reference>
<feature type="non-terminal residue" evidence="1">
    <location>
        <position position="66"/>
    </location>
</feature>